<protein>
    <submittedName>
        <fullName evidence="1">Uncharacterized protein</fullName>
    </submittedName>
</protein>
<dbReference type="EnsemblMetazoa" id="ACHR014296-RA">
    <property type="protein sequence ID" value="ACHR014296-PA"/>
    <property type="gene ID" value="ACHR014296"/>
</dbReference>
<reference evidence="2" key="1">
    <citation type="submission" date="2013-03" db="EMBL/GenBank/DDBJ databases">
        <title>The Genome Sequence of Anopheles christyi ACHKN1017.</title>
        <authorList>
            <consortium name="The Broad Institute Genomics Platform"/>
            <person name="Neafsey D.E."/>
            <person name="Besansky N."/>
            <person name="Walker B."/>
            <person name="Young S.K."/>
            <person name="Zeng Q."/>
            <person name="Gargeya S."/>
            <person name="Fitzgerald M."/>
            <person name="Haas B."/>
            <person name="Abouelleil A."/>
            <person name="Allen A.W."/>
            <person name="Alvarado L."/>
            <person name="Arachchi H.M."/>
            <person name="Berlin A.M."/>
            <person name="Chapman S.B."/>
            <person name="Gainer-Dewar J."/>
            <person name="Goldberg J."/>
            <person name="Griggs A."/>
            <person name="Gujja S."/>
            <person name="Hansen M."/>
            <person name="Howarth C."/>
            <person name="Imamovic A."/>
            <person name="Ireland A."/>
            <person name="Larimer J."/>
            <person name="McCowan C."/>
            <person name="Murphy C."/>
            <person name="Pearson M."/>
            <person name="Poon T.W."/>
            <person name="Priest M."/>
            <person name="Roberts A."/>
            <person name="Saif S."/>
            <person name="Shea T."/>
            <person name="Sisk P."/>
            <person name="Sykes S."/>
            <person name="Wortman J."/>
            <person name="Nusbaum C."/>
            <person name="Birren B."/>
        </authorList>
    </citation>
    <scope>NUCLEOTIDE SEQUENCE [LARGE SCALE GENOMIC DNA]</scope>
    <source>
        <strain evidence="2">ACHKN1017</strain>
    </source>
</reference>
<dbReference type="Proteomes" id="UP000075881">
    <property type="component" value="Unassembled WGS sequence"/>
</dbReference>
<evidence type="ECO:0000313" key="2">
    <source>
        <dbReference type="Proteomes" id="UP000075881"/>
    </source>
</evidence>
<proteinExistence type="predicted"/>
<dbReference type="AlphaFoldDB" id="A0A182KIM6"/>
<accession>A0A182KIM6</accession>
<sequence>MDDTFPLVATGTCTQHERVAILEERCVGTTVYKFTLWERKQNFVP</sequence>
<evidence type="ECO:0000313" key="1">
    <source>
        <dbReference type="EnsemblMetazoa" id="ACHR014296-PA"/>
    </source>
</evidence>
<keyword evidence="2" id="KW-1185">Reference proteome</keyword>
<reference evidence="1" key="2">
    <citation type="submission" date="2020-05" db="UniProtKB">
        <authorList>
            <consortium name="EnsemblMetazoa"/>
        </authorList>
    </citation>
    <scope>IDENTIFICATION</scope>
    <source>
        <strain evidence="1">ACHKN1017</strain>
    </source>
</reference>
<organism evidence="1 2">
    <name type="scientific">Anopheles christyi</name>
    <dbReference type="NCBI Taxonomy" id="43041"/>
    <lineage>
        <taxon>Eukaryota</taxon>
        <taxon>Metazoa</taxon>
        <taxon>Ecdysozoa</taxon>
        <taxon>Arthropoda</taxon>
        <taxon>Hexapoda</taxon>
        <taxon>Insecta</taxon>
        <taxon>Pterygota</taxon>
        <taxon>Neoptera</taxon>
        <taxon>Endopterygota</taxon>
        <taxon>Diptera</taxon>
        <taxon>Nematocera</taxon>
        <taxon>Culicoidea</taxon>
        <taxon>Culicidae</taxon>
        <taxon>Anophelinae</taxon>
        <taxon>Anopheles</taxon>
    </lineage>
</organism>
<dbReference type="VEuPathDB" id="VectorBase:ACHR014296"/>
<name>A0A182KIM6_9DIPT</name>